<dbReference type="AlphaFoldDB" id="A0A7W3T786"/>
<comment type="caution">
    <text evidence="5">The sequence shown here is derived from an EMBL/GenBank/DDBJ whole genome shotgun (WGS) entry which is preliminary data.</text>
</comment>
<sequence length="437" mass="47488">MRITFLLHTAYGIGGTIRATALLAGALADRPEVEDVEIISVYRPRDEPAVPLHPRVRLTPLVDARRRGWRYRNIGARRPSRLMTDPGPANSSLPPSRLTDRRLARALRRTRADVVIATRPVLVDAVARYAPERVVRLGQEHRTLDSHTDALRAGCLAALPRLDAYATVSEADARQWREALPPEHAHRVVCVPNTVPDTGDRGDPAASKVIVAAGRLIPIKRYDRLVEAFGRLAKEYPDWELRIYGRGRREADLRERITRLGLEGRAHLMGAVSPIEPEWAKGGIAAVTSNGESFGMTIVEAMRCGVPVVSTDCPYGPGEIITHGENGVLVPIPEGVRGIARALRRLMDDPAERARLGEAGRERARAYDPERIAGRWLELIGECAERRRSAGGSTVPATGRGTGARPVRGGGTGGPAGAGDGEEAVRARGVPEPDNPR</sequence>
<accession>A0A7W3T786</accession>
<keyword evidence="6" id="KW-1185">Reference proteome</keyword>
<evidence type="ECO:0000256" key="3">
    <source>
        <dbReference type="SAM" id="MobiDB-lite"/>
    </source>
</evidence>
<evidence type="ECO:0000256" key="2">
    <source>
        <dbReference type="ARBA" id="ARBA00022679"/>
    </source>
</evidence>
<dbReference type="Proteomes" id="UP000530234">
    <property type="component" value="Unassembled WGS sequence"/>
</dbReference>
<feature type="domain" description="Glycosyl transferase family 1" evidence="4">
    <location>
        <begin position="206"/>
        <end position="363"/>
    </location>
</feature>
<feature type="compositionally biased region" description="Low complexity" evidence="3">
    <location>
        <begin position="397"/>
        <end position="407"/>
    </location>
</feature>
<organism evidence="5 6">
    <name type="scientific">Streptomyces calidiresistens</name>
    <dbReference type="NCBI Taxonomy" id="1485586"/>
    <lineage>
        <taxon>Bacteria</taxon>
        <taxon>Bacillati</taxon>
        <taxon>Actinomycetota</taxon>
        <taxon>Actinomycetes</taxon>
        <taxon>Kitasatosporales</taxon>
        <taxon>Streptomycetaceae</taxon>
        <taxon>Streptomyces</taxon>
    </lineage>
</organism>
<dbReference type="InterPro" id="IPR001296">
    <property type="entry name" value="Glyco_trans_1"/>
</dbReference>
<dbReference type="Pfam" id="PF00534">
    <property type="entry name" value="Glycos_transf_1"/>
    <property type="match status" value="1"/>
</dbReference>
<gene>
    <name evidence="5" type="ORF">FOE67_22700</name>
</gene>
<evidence type="ECO:0000313" key="5">
    <source>
        <dbReference type="EMBL" id="MBB0232230.1"/>
    </source>
</evidence>
<dbReference type="RefSeq" id="WP_182666773.1">
    <property type="nucleotide sequence ID" value="NZ_VKHS01000817.1"/>
</dbReference>
<evidence type="ECO:0000313" key="6">
    <source>
        <dbReference type="Proteomes" id="UP000530234"/>
    </source>
</evidence>
<protein>
    <recommendedName>
        <fullName evidence="1">D-inositol 3-phosphate glycosyltransferase</fullName>
    </recommendedName>
</protein>
<keyword evidence="2 5" id="KW-0808">Transferase</keyword>
<feature type="compositionally biased region" description="Gly residues" evidence="3">
    <location>
        <begin position="408"/>
        <end position="419"/>
    </location>
</feature>
<evidence type="ECO:0000259" key="4">
    <source>
        <dbReference type="Pfam" id="PF00534"/>
    </source>
</evidence>
<dbReference type="GO" id="GO:0016757">
    <property type="term" value="F:glycosyltransferase activity"/>
    <property type="evidence" value="ECO:0007669"/>
    <property type="project" value="InterPro"/>
</dbReference>
<dbReference type="PANTHER" id="PTHR12526">
    <property type="entry name" value="GLYCOSYLTRANSFERASE"/>
    <property type="match status" value="1"/>
</dbReference>
<dbReference type="PANTHER" id="PTHR12526:SF627">
    <property type="entry name" value="D-RHAMNOSYLTRANSFERASE WBPZ"/>
    <property type="match status" value="1"/>
</dbReference>
<proteinExistence type="predicted"/>
<dbReference type="Gene3D" id="3.40.50.2000">
    <property type="entry name" value="Glycogen Phosphorylase B"/>
    <property type="match status" value="2"/>
</dbReference>
<name>A0A7W3T786_9ACTN</name>
<evidence type="ECO:0000256" key="1">
    <source>
        <dbReference type="ARBA" id="ARBA00021292"/>
    </source>
</evidence>
<dbReference type="EMBL" id="VKHS01000817">
    <property type="protein sequence ID" value="MBB0232230.1"/>
    <property type="molecule type" value="Genomic_DNA"/>
</dbReference>
<feature type="region of interest" description="Disordered" evidence="3">
    <location>
        <begin position="387"/>
        <end position="437"/>
    </location>
</feature>
<reference evidence="6" key="1">
    <citation type="submission" date="2019-10" db="EMBL/GenBank/DDBJ databases">
        <title>Streptomyces sp. nov., a novel actinobacterium isolated from alkaline environment.</title>
        <authorList>
            <person name="Golinska P."/>
        </authorList>
    </citation>
    <scope>NUCLEOTIDE SEQUENCE [LARGE SCALE GENOMIC DNA]</scope>
    <source>
        <strain evidence="6">DSM 42108</strain>
    </source>
</reference>
<dbReference type="SUPFAM" id="SSF53756">
    <property type="entry name" value="UDP-Glycosyltransferase/glycogen phosphorylase"/>
    <property type="match status" value="1"/>
</dbReference>
<feature type="compositionally biased region" description="Basic and acidic residues" evidence="3">
    <location>
        <begin position="423"/>
        <end position="437"/>
    </location>
</feature>